<accession>A0A380YUP9</accession>
<dbReference type="RefSeq" id="WP_005811475.1">
    <property type="nucleotide sequence ID" value="NC_003228.3"/>
</dbReference>
<dbReference type="KEGG" id="bfs:BF9343_3958"/>
<proteinExistence type="predicted"/>
<keyword evidence="2" id="KW-1185">Reference proteome</keyword>
<protein>
    <submittedName>
        <fullName evidence="1">Uncharacterized protein</fullName>
    </submittedName>
</protein>
<dbReference type="Gene3D" id="2.120.10.30">
    <property type="entry name" value="TolB, C-terminal domain"/>
    <property type="match status" value="1"/>
</dbReference>
<dbReference type="PROSITE" id="PS51257">
    <property type="entry name" value="PROKAR_LIPOPROTEIN"/>
    <property type="match status" value="1"/>
</dbReference>
<evidence type="ECO:0000313" key="2">
    <source>
        <dbReference type="Proteomes" id="UP000006731"/>
    </source>
</evidence>
<organism evidence="1 2">
    <name type="scientific">Bacteroides fragilis (strain ATCC 25285 / DSM 2151 / CCUG 4856 / JCM 11019 / LMG 10263 / NCTC 9343 / Onslow / VPI 2553 / EN-2)</name>
    <dbReference type="NCBI Taxonomy" id="272559"/>
    <lineage>
        <taxon>Bacteria</taxon>
        <taxon>Pseudomonadati</taxon>
        <taxon>Bacteroidota</taxon>
        <taxon>Bacteroidia</taxon>
        <taxon>Bacteroidales</taxon>
        <taxon>Bacteroidaceae</taxon>
        <taxon>Bacteroides</taxon>
    </lineage>
</organism>
<name>A0A380YUP9_BACFN</name>
<sequence>MRSRMMIGVGVALALTACEQTEVREITEDRYLPQPMDTVKITDNYYLDGYISRGAEDIGEGRTLQAVNLFLDGDELYVANFAERCVDVFDVKRLTYKRSISNGERTFVRDIYVEDGHLFVAAGDSREVQVFDKHSGTYLTRLGTGIWPVSNVSWAGCVAATKNFVFVRDSKETNVRVFDRKAVLLTAVNNNTVFAKLGTGSDFIGSSTEPHGESYDMEVIGDSLYAFIPRSGTIYAWNIHEIADKKNDTPTSVTWSSGVKICSVAKGRNDSLLFVAMVKDGKTQLAEIALSDFQSRNFDRPLRLFVSDSRVRLSPQPIVTYLEERIILPNGDKLECWEIRNNPSFVILPTR</sequence>
<dbReference type="Proteomes" id="UP000006731">
    <property type="component" value="Chromosome"/>
</dbReference>
<dbReference type="EMBL" id="CR626927">
    <property type="protein sequence ID" value="CAH09739.1"/>
    <property type="molecule type" value="Genomic_DNA"/>
</dbReference>
<reference evidence="1 2" key="1">
    <citation type="journal article" date="2005" name="Science">
        <title>Extensive DNA inversions in the B. fragilis genome control variable gene expression.</title>
        <authorList>
            <person name="Cerdeno-Tarraga A.M."/>
            <person name="Patrick S."/>
            <person name="Crosmann L."/>
            <person name="Blakely G."/>
            <person name="Abratt V."/>
            <person name="Lennard N."/>
            <person name="Duerden B."/>
            <person name="Poxton I."/>
            <person name="Harris B."/>
            <person name="Quail M.A."/>
            <person name="Barron A."/>
            <person name="Clarck L."/>
            <person name="Corton C."/>
            <person name="Doggett J."/>
            <person name="Holden M.T.G."/>
            <person name="Larke N."/>
            <person name="Line A."/>
            <person name="Lord A."/>
            <person name="Norbertczak H."/>
            <person name="Ormond D."/>
            <person name="Price C."/>
            <person name="Rabbinowitsch E."/>
            <person name="Woodward J."/>
            <person name="Barrel B.G."/>
            <person name="Parkhill J."/>
        </authorList>
    </citation>
    <scope>NUCLEOTIDE SEQUENCE [LARGE SCALE GENOMIC DNA]</scope>
    <source>
        <strain evidence="2">ATCC 25285 / DSM 2151 / CCUG 4856 / JCM 11019 / LMG 10263 / NCTC 9343 / Onslow / VPI 2553 / EN-2</strain>
    </source>
</reference>
<dbReference type="SUPFAM" id="SSF63825">
    <property type="entry name" value="YWTD domain"/>
    <property type="match status" value="1"/>
</dbReference>
<dbReference type="InterPro" id="IPR011042">
    <property type="entry name" value="6-blade_b-propeller_TolB-like"/>
</dbReference>
<dbReference type="AlphaFoldDB" id="A0A380YUP9"/>
<gene>
    <name evidence="1" type="ORF">BF9343_3958</name>
</gene>
<evidence type="ECO:0000313" key="1">
    <source>
        <dbReference type="EMBL" id="CAH09739.1"/>
    </source>
</evidence>
<dbReference type="HOGENOM" id="CLU_789050_0_0_10"/>
<accession>Q5L854</accession>
<dbReference type="GeneID" id="60369734"/>